<dbReference type="InterPro" id="IPR001853">
    <property type="entry name" value="DSBA-like_thioredoxin_dom"/>
</dbReference>
<dbReference type="Gene3D" id="3.40.30.10">
    <property type="entry name" value="Glutaredoxin"/>
    <property type="match status" value="1"/>
</dbReference>
<dbReference type="AlphaFoldDB" id="A0AAD7IQ13"/>
<dbReference type="PANTHER" id="PTHR13887:SF41">
    <property type="entry name" value="THIOREDOXIN SUPERFAMILY PROTEIN"/>
    <property type="match status" value="1"/>
</dbReference>
<dbReference type="InterPro" id="IPR036249">
    <property type="entry name" value="Thioredoxin-like_sf"/>
</dbReference>
<gene>
    <name evidence="2" type="ORF">B0H16DRAFT_1421916</name>
</gene>
<dbReference type="SUPFAM" id="SSF52833">
    <property type="entry name" value="Thioredoxin-like"/>
    <property type="match status" value="1"/>
</dbReference>
<protein>
    <submittedName>
        <fullName evidence="2">Thioredoxin-like protein</fullName>
    </submittedName>
</protein>
<dbReference type="PANTHER" id="PTHR13887">
    <property type="entry name" value="GLUTATHIONE S-TRANSFERASE KAPPA"/>
    <property type="match status" value="1"/>
</dbReference>
<reference evidence="2" key="1">
    <citation type="submission" date="2023-03" db="EMBL/GenBank/DDBJ databases">
        <title>Massive genome expansion in bonnet fungi (Mycena s.s.) driven by repeated elements and novel gene families across ecological guilds.</title>
        <authorList>
            <consortium name="Lawrence Berkeley National Laboratory"/>
            <person name="Harder C.B."/>
            <person name="Miyauchi S."/>
            <person name="Viragh M."/>
            <person name="Kuo A."/>
            <person name="Thoen E."/>
            <person name="Andreopoulos B."/>
            <person name="Lu D."/>
            <person name="Skrede I."/>
            <person name="Drula E."/>
            <person name="Henrissat B."/>
            <person name="Morin E."/>
            <person name="Kohler A."/>
            <person name="Barry K."/>
            <person name="LaButti K."/>
            <person name="Morin E."/>
            <person name="Salamov A."/>
            <person name="Lipzen A."/>
            <person name="Mereny Z."/>
            <person name="Hegedus B."/>
            <person name="Baldrian P."/>
            <person name="Stursova M."/>
            <person name="Weitz H."/>
            <person name="Taylor A."/>
            <person name="Grigoriev I.V."/>
            <person name="Nagy L.G."/>
            <person name="Martin F."/>
            <person name="Kauserud H."/>
        </authorList>
    </citation>
    <scope>NUCLEOTIDE SEQUENCE</scope>
    <source>
        <strain evidence="2">CBHHK182m</strain>
    </source>
</reference>
<evidence type="ECO:0000259" key="1">
    <source>
        <dbReference type="Pfam" id="PF01323"/>
    </source>
</evidence>
<name>A0AAD7IQ13_9AGAR</name>
<keyword evidence="3" id="KW-1185">Reference proteome</keyword>
<proteinExistence type="predicted"/>
<evidence type="ECO:0000313" key="2">
    <source>
        <dbReference type="EMBL" id="KAJ7746380.1"/>
    </source>
</evidence>
<comment type="caution">
    <text evidence="2">The sequence shown here is derived from an EMBL/GenBank/DDBJ whole genome shotgun (WGS) entry which is preliminary data.</text>
</comment>
<accession>A0AAD7IQ13</accession>
<dbReference type="Proteomes" id="UP001215598">
    <property type="component" value="Unassembled WGS sequence"/>
</dbReference>
<feature type="domain" description="DSBA-like thioredoxin" evidence="1">
    <location>
        <begin position="12"/>
        <end position="214"/>
    </location>
</feature>
<evidence type="ECO:0000313" key="3">
    <source>
        <dbReference type="Proteomes" id="UP001215598"/>
    </source>
</evidence>
<sequence length="264" mass="29204">MANRVVKLSVINDLICPNCAVAQHELFAAITQCKEELKLPLDFQLEFLPFRLINTQVLPQDYEPKVQKTEFFTNIFGADKFGELEQSITKWSAEKGVPLTFNGVISQSTRAHRLSRKAYNLAGMRYQLPFLIAIFRVHLQEGKDISRIDVLSDIAVEVGMMTKAEAIAFLQSNELEDEVNNMCEEMRTKGITGIPVTVIDGKWAVSGGQAADVYVQVHVALPGHLGTDSYFVQIFKKLAGVHVANVHPASFNTLVPPIGSSVTA</sequence>
<dbReference type="Pfam" id="PF01323">
    <property type="entry name" value="DSBA"/>
    <property type="match status" value="1"/>
</dbReference>
<dbReference type="EMBL" id="JARKIB010000080">
    <property type="protein sequence ID" value="KAJ7746380.1"/>
    <property type="molecule type" value="Genomic_DNA"/>
</dbReference>
<organism evidence="2 3">
    <name type="scientific">Mycena metata</name>
    <dbReference type="NCBI Taxonomy" id="1033252"/>
    <lineage>
        <taxon>Eukaryota</taxon>
        <taxon>Fungi</taxon>
        <taxon>Dikarya</taxon>
        <taxon>Basidiomycota</taxon>
        <taxon>Agaricomycotina</taxon>
        <taxon>Agaricomycetes</taxon>
        <taxon>Agaricomycetidae</taxon>
        <taxon>Agaricales</taxon>
        <taxon>Marasmiineae</taxon>
        <taxon>Mycenaceae</taxon>
        <taxon>Mycena</taxon>
    </lineage>
</organism>
<dbReference type="GO" id="GO:0016491">
    <property type="term" value="F:oxidoreductase activity"/>
    <property type="evidence" value="ECO:0007669"/>
    <property type="project" value="InterPro"/>
</dbReference>